<dbReference type="PANTHER" id="PTHR33449:SF1">
    <property type="entry name" value="NUCLEOID-ASSOCIATED PROTEIN YBAB"/>
    <property type="match status" value="1"/>
</dbReference>
<dbReference type="Gene3D" id="3.30.1310.10">
    <property type="entry name" value="Nucleoid-associated protein YbaB-like domain"/>
    <property type="match status" value="1"/>
</dbReference>
<dbReference type="GO" id="GO:0003677">
    <property type="term" value="F:DNA binding"/>
    <property type="evidence" value="ECO:0007669"/>
    <property type="project" value="UniProtKB-KW"/>
</dbReference>
<accession>E6Q3L6</accession>
<evidence type="ECO:0000313" key="3">
    <source>
        <dbReference type="EMBL" id="CBI03152.1"/>
    </source>
</evidence>
<dbReference type="SUPFAM" id="SSF82607">
    <property type="entry name" value="YbaB-like"/>
    <property type="match status" value="1"/>
</dbReference>
<dbReference type="PIRSF" id="PIRSF004555">
    <property type="entry name" value="UCP004555"/>
    <property type="match status" value="1"/>
</dbReference>
<reference evidence="2" key="1">
    <citation type="submission" date="2009-10" db="EMBL/GenBank/DDBJ databases">
        <title>Diversity of trophic interactions inside an arsenic-rich microbial ecosystem.</title>
        <authorList>
            <person name="Bertin P.N."/>
            <person name="Heinrich-Salmeron A."/>
            <person name="Pelletier E."/>
            <person name="Goulhen-Chollet F."/>
            <person name="Arsene-Ploetze F."/>
            <person name="Gallien S."/>
            <person name="Calteau A."/>
            <person name="Vallenet D."/>
            <person name="Casiot C."/>
            <person name="Chane-Woon-Ming B."/>
            <person name="Giloteaux L."/>
            <person name="Barakat M."/>
            <person name="Bonnefoy V."/>
            <person name="Bruneel O."/>
            <person name="Chandler M."/>
            <person name="Cleiss J."/>
            <person name="Duran R."/>
            <person name="Elbaz-Poulichet F."/>
            <person name="Fonknechten N."/>
            <person name="Lauga B."/>
            <person name="Mornico D."/>
            <person name="Ortet P."/>
            <person name="Schaeffer C."/>
            <person name="Siguier P."/>
            <person name="Alexander Thil Smith A."/>
            <person name="Van Dorsselaer A."/>
            <person name="Weissenbach J."/>
            <person name="Medigue C."/>
            <person name="Le Paslier D."/>
        </authorList>
    </citation>
    <scope>NUCLEOTIDE SEQUENCE</scope>
</reference>
<dbReference type="AlphaFoldDB" id="E6Q3L6"/>
<dbReference type="InterPro" id="IPR004401">
    <property type="entry name" value="YbaB/EbfC"/>
</dbReference>
<proteinExistence type="inferred from homology"/>
<dbReference type="Pfam" id="PF02575">
    <property type="entry name" value="YbaB_DNA_bd"/>
    <property type="match status" value="1"/>
</dbReference>
<dbReference type="PANTHER" id="PTHR33449">
    <property type="entry name" value="NUCLEOID-ASSOCIATED PROTEIN YBAB"/>
    <property type="match status" value="1"/>
</dbReference>
<dbReference type="InterPro" id="IPR036894">
    <property type="entry name" value="YbaB-like_sf"/>
</dbReference>
<protein>
    <submittedName>
        <fullName evidence="2">DNA binding protein</fullName>
    </submittedName>
</protein>
<dbReference type="GO" id="GO:0005829">
    <property type="term" value="C:cytosol"/>
    <property type="evidence" value="ECO:0007669"/>
    <property type="project" value="TreeGrafter"/>
</dbReference>
<dbReference type="EMBL" id="CABO01000050">
    <property type="protein sequence ID" value="CBI03152.1"/>
    <property type="molecule type" value="Genomic_DNA"/>
</dbReference>
<keyword evidence="1" id="KW-0238">DNA-binding</keyword>
<organism evidence="2">
    <name type="scientific">mine drainage metagenome</name>
    <dbReference type="NCBI Taxonomy" id="410659"/>
    <lineage>
        <taxon>unclassified sequences</taxon>
        <taxon>metagenomes</taxon>
        <taxon>ecological metagenomes</taxon>
    </lineage>
</organism>
<dbReference type="HAMAP" id="MF_00274">
    <property type="entry name" value="DNA_YbaB_EbfC"/>
    <property type="match status" value="1"/>
</dbReference>
<dbReference type="EMBL" id="CABO01000025">
    <property type="protein sequence ID" value="CBI01777.1"/>
    <property type="molecule type" value="Genomic_DNA"/>
</dbReference>
<comment type="caution">
    <text evidence="2">The sequence shown here is derived from an EMBL/GenBank/DDBJ whole genome shotgun (WGS) entry which is preliminary data.</text>
</comment>
<name>E6Q3L6_9ZZZZ</name>
<evidence type="ECO:0000313" key="2">
    <source>
        <dbReference type="EMBL" id="CBI01777.1"/>
    </source>
</evidence>
<sequence>MNQAQLMAQVKKMQSEMLKAQEELATTSVTGVAAGGAVSVEMTCDQRVTRVHIGKEAVDPEDIETLEDLVTVAVNDALGKANETSQKRMAAFTGGMRIPGLM</sequence>
<evidence type="ECO:0000256" key="1">
    <source>
        <dbReference type="ARBA" id="ARBA00023125"/>
    </source>
</evidence>
<gene>
    <name evidence="2" type="primary">yaaK</name>
    <name evidence="3" type="ORF">CARN4_0043</name>
    <name evidence="2" type="ORF">CARN4_0769</name>
</gene>
<dbReference type="NCBIfam" id="TIGR00103">
    <property type="entry name" value="DNA_YbaB_EbfC"/>
    <property type="match status" value="1"/>
</dbReference>